<proteinExistence type="predicted"/>
<dbReference type="Proteomes" id="UP001139336">
    <property type="component" value="Unassembled WGS sequence"/>
</dbReference>
<dbReference type="RefSeq" id="WP_236117423.1">
    <property type="nucleotide sequence ID" value="NZ_JAKGSI010000001.1"/>
</dbReference>
<evidence type="ECO:0000313" key="1">
    <source>
        <dbReference type="EMBL" id="MCF4005609.1"/>
    </source>
</evidence>
<protein>
    <submittedName>
        <fullName evidence="1">Uncharacterized protein</fullName>
    </submittedName>
</protein>
<dbReference type="EMBL" id="JAKGSI010000001">
    <property type="protein sequence ID" value="MCF4005609.1"/>
    <property type="molecule type" value="Genomic_DNA"/>
</dbReference>
<comment type="caution">
    <text evidence="1">The sequence shown here is derived from an EMBL/GenBank/DDBJ whole genome shotgun (WGS) entry which is preliminary data.</text>
</comment>
<reference evidence="1" key="1">
    <citation type="submission" date="2022-01" db="EMBL/GenBank/DDBJ databases">
        <title>Corynebacterium sp. nov isolated from isolated from the feces of the greater white-fronted geese (Anser albifrons) at Poyang Lake, PR China.</title>
        <authorList>
            <person name="Liu Q."/>
        </authorList>
    </citation>
    <scope>NUCLEOTIDE SEQUENCE</scope>
    <source>
        <strain evidence="1">JCM 32435</strain>
    </source>
</reference>
<evidence type="ECO:0000313" key="2">
    <source>
        <dbReference type="Proteomes" id="UP001139336"/>
    </source>
</evidence>
<keyword evidence="2" id="KW-1185">Reference proteome</keyword>
<name>A0A9X1QQA8_9CORY</name>
<gene>
    <name evidence="1" type="ORF">L1O03_00205</name>
</gene>
<organism evidence="1 2">
    <name type="scientific">Corynebacterium uropygiale</name>
    <dbReference type="NCBI Taxonomy" id="1775911"/>
    <lineage>
        <taxon>Bacteria</taxon>
        <taxon>Bacillati</taxon>
        <taxon>Actinomycetota</taxon>
        <taxon>Actinomycetes</taxon>
        <taxon>Mycobacteriales</taxon>
        <taxon>Corynebacteriaceae</taxon>
        <taxon>Corynebacterium</taxon>
    </lineage>
</organism>
<accession>A0A9X1QQA8</accession>
<dbReference type="AlphaFoldDB" id="A0A9X1QQA8"/>
<sequence>MTHVDATVTRDGQWWLVEVPEFDISGQAARLTDAEDVAREITALWLDVPEEDVSVTLTQVRPDLQKRVPEERGARRRFS</sequence>